<reference evidence="1" key="2">
    <citation type="journal article" date="2022" name="New Phytol.">
        <title>Evolutionary transition to the ectomycorrhizal habit in the genomes of a hyperdiverse lineage of mushroom-forming fungi.</title>
        <authorList>
            <person name="Looney B."/>
            <person name="Miyauchi S."/>
            <person name="Morin E."/>
            <person name="Drula E."/>
            <person name="Courty P.E."/>
            <person name="Kohler A."/>
            <person name="Kuo A."/>
            <person name="LaButti K."/>
            <person name="Pangilinan J."/>
            <person name="Lipzen A."/>
            <person name="Riley R."/>
            <person name="Andreopoulos W."/>
            <person name="He G."/>
            <person name="Johnson J."/>
            <person name="Nolan M."/>
            <person name="Tritt A."/>
            <person name="Barry K.W."/>
            <person name="Grigoriev I.V."/>
            <person name="Nagy L.G."/>
            <person name="Hibbett D."/>
            <person name="Henrissat B."/>
            <person name="Matheny P.B."/>
            <person name="Labbe J."/>
            <person name="Martin F.M."/>
        </authorList>
    </citation>
    <scope>NUCLEOTIDE SEQUENCE</scope>
    <source>
        <strain evidence="1">EC-137</strain>
    </source>
</reference>
<sequence length="510" mass="54825">MDSFAQDLPACWDDLIRDSYFPAFDMSMPEEGRVSIEKEPAVDDVSEIFSGMADTILDVHDTTNDDEDYLSSPSDDSNKPHSRGLQMTQDSAFNPVNLPSPASQSNRFSETSPNAVSSPPLSRPSSPVSAWLSDLTSSSGSCWRADGAGLLRTQEYAVGSIALLGLSSRAGGAGELLPMFVAGDELTGWLAFEYPGEGLRKVQATVTLQEFIHTDIGKTKKEVQSSVARMAVGDINISTLESGHVKWPFALPTRGEAVPSGGGWSGRGSGGASGWEGGYLELSVELVHPGANRGSNSTTGSVDIPSLYPPSVLTVPTDIDTDAIERGHSYVLSDEPWKARACPSIMIRGTLTAGSESVVVLAIPVVPAAAVYSGASTRALSFLVTTHSVQLSLKKLVRFASNSSRPPKLTKDRKAYQLGERVGLAQWRVVRAPHELPYNGAARRWRVEMHGEMHPLPGKSFDATFEAGGVSIIYTVNFYTFKAAWFRPEVAQDKELLIAKLDLRPPGPPE</sequence>
<protein>
    <submittedName>
        <fullName evidence="1">Uncharacterized protein</fullName>
    </submittedName>
</protein>
<keyword evidence="2" id="KW-1185">Reference proteome</keyword>
<evidence type="ECO:0000313" key="1">
    <source>
        <dbReference type="EMBL" id="KAI0034732.1"/>
    </source>
</evidence>
<dbReference type="EMBL" id="MU273495">
    <property type="protein sequence ID" value="KAI0034732.1"/>
    <property type="molecule type" value="Genomic_DNA"/>
</dbReference>
<reference evidence="1" key="1">
    <citation type="submission" date="2021-02" db="EMBL/GenBank/DDBJ databases">
        <authorList>
            <consortium name="DOE Joint Genome Institute"/>
            <person name="Ahrendt S."/>
            <person name="Looney B.P."/>
            <person name="Miyauchi S."/>
            <person name="Morin E."/>
            <person name="Drula E."/>
            <person name="Courty P.E."/>
            <person name="Chicoki N."/>
            <person name="Fauchery L."/>
            <person name="Kohler A."/>
            <person name="Kuo A."/>
            <person name="Labutti K."/>
            <person name="Pangilinan J."/>
            <person name="Lipzen A."/>
            <person name="Riley R."/>
            <person name="Andreopoulos W."/>
            <person name="He G."/>
            <person name="Johnson J."/>
            <person name="Barry K.W."/>
            <person name="Grigoriev I.V."/>
            <person name="Nagy L."/>
            <person name="Hibbett D."/>
            <person name="Henrissat B."/>
            <person name="Matheny P.B."/>
            <person name="Labbe J."/>
            <person name="Martin F."/>
        </authorList>
    </citation>
    <scope>NUCLEOTIDE SEQUENCE</scope>
    <source>
        <strain evidence="1">EC-137</strain>
    </source>
</reference>
<accession>A0ACB8QT36</accession>
<proteinExistence type="predicted"/>
<organism evidence="1 2">
    <name type="scientific">Vararia minispora EC-137</name>
    <dbReference type="NCBI Taxonomy" id="1314806"/>
    <lineage>
        <taxon>Eukaryota</taxon>
        <taxon>Fungi</taxon>
        <taxon>Dikarya</taxon>
        <taxon>Basidiomycota</taxon>
        <taxon>Agaricomycotina</taxon>
        <taxon>Agaricomycetes</taxon>
        <taxon>Russulales</taxon>
        <taxon>Lachnocladiaceae</taxon>
        <taxon>Vararia</taxon>
    </lineage>
</organism>
<dbReference type="Proteomes" id="UP000814128">
    <property type="component" value="Unassembled WGS sequence"/>
</dbReference>
<evidence type="ECO:0000313" key="2">
    <source>
        <dbReference type="Proteomes" id="UP000814128"/>
    </source>
</evidence>
<comment type="caution">
    <text evidence="1">The sequence shown here is derived from an EMBL/GenBank/DDBJ whole genome shotgun (WGS) entry which is preliminary data.</text>
</comment>
<gene>
    <name evidence="1" type="ORF">K488DRAFT_83685</name>
</gene>
<name>A0ACB8QT36_9AGAM</name>